<dbReference type="InterPro" id="IPR000571">
    <property type="entry name" value="Znf_CCCH"/>
</dbReference>
<dbReference type="InterPro" id="IPR036397">
    <property type="entry name" value="RNaseH_sf"/>
</dbReference>
<evidence type="ECO:0000313" key="17">
    <source>
        <dbReference type="Proteomes" id="UP001347796"/>
    </source>
</evidence>
<keyword evidence="8" id="KW-0007">Acetylation</keyword>
<dbReference type="Pfam" id="PF04857">
    <property type="entry name" value="CAF1"/>
    <property type="match status" value="2"/>
</dbReference>
<dbReference type="FunFam" id="3.30.420.10:FF:000039">
    <property type="entry name" value="Target of EGR1 protein 1"/>
    <property type="match status" value="1"/>
</dbReference>
<evidence type="ECO:0000256" key="2">
    <source>
        <dbReference type="ARBA" id="ARBA00004604"/>
    </source>
</evidence>
<feature type="compositionally biased region" description="Basic and acidic residues" evidence="14">
    <location>
        <begin position="414"/>
        <end position="450"/>
    </location>
</feature>
<feature type="compositionally biased region" description="Basic residues" evidence="14">
    <location>
        <begin position="327"/>
        <end position="338"/>
    </location>
</feature>
<dbReference type="SUPFAM" id="SSF53098">
    <property type="entry name" value="Ribonuclease H-like"/>
    <property type="match status" value="1"/>
</dbReference>
<dbReference type="SUPFAM" id="SSF90229">
    <property type="entry name" value="CCCH zinc finger"/>
    <property type="match status" value="1"/>
</dbReference>
<accession>A0AAN8JN10</accession>
<keyword evidence="9" id="KW-0539">Nucleus</keyword>
<keyword evidence="4" id="KW-0597">Phosphoprotein</keyword>
<dbReference type="PROSITE" id="PS50103">
    <property type="entry name" value="ZF_C3H1"/>
    <property type="match status" value="1"/>
</dbReference>
<dbReference type="PANTHER" id="PTHR15092">
    <property type="entry name" value="POLY A -SPECIFIC RIBONUCLEASE/TARGET OF EGR1, MEMBER 1"/>
    <property type="match status" value="1"/>
</dbReference>
<reference evidence="16 17" key="1">
    <citation type="submission" date="2024-01" db="EMBL/GenBank/DDBJ databases">
        <title>The genome of the rayed Mediterranean limpet Patella caerulea (Linnaeus, 1758).</title>
        <authorList>
            <person name="Anh-Thu Weber A."/>
            <person name="Halstead-Nussloch G."/>
        </authorList>
    </citation>
    <scope>NUCLEOTIDE SEQUENCE [LARGE SCALE GENOMIC DNA]</scope>
    <source>
        <strain evidence="16">AATW-2023a</strain>
        <tissue evidence="16">Whole specimen</tissue>
    </source>
</reference>
<dbReference type="InterPro" id="IPR036855">
    <property type="entry name" value="Znf_CCCH_sf"/>
</dbReference>
<dbReference type="InterPro" id="IPR051181">
    <property type="entry name" value="CAF1_poly(A)_ribonucleases"/>
</dbReference>
<keyword evidence="5 13" id="KW-0479">Metal-binding</keyword>
<dbReference type="GO" id="GO:0005730">
    <property type="term" value="C:nucleolus"/>
    <property type="evidence" value="ECO:0007669"/>
    <property type="project" value="UniProtKB-SubCell"/>
</dbReference>
<comment type="caution">
    <text evidence="16">The sequence shown here is derived from an EMBL/GenBank/DDBJ whole genome shotgun (WGS) entry which is preliminary data.</text>
</comment>
<dbReference type="GO" id="GO:0034472">
    <property type="term" value="P:snRNA 3'-end processing"/>
    <property type="evidence" value="ECO:0007669"/>
    <property type="project" value="TreeGrafter"/>
</dbReference>
<evidence type="ECO:0000256" key="1">
    <source>
        <dbReference type="ARBA" id="ARBA00004324"/>
    </source>
</evidence>
<dbReference type="InterPro" id="IPR006941">
    <property type="entry name" value="RNase_CAF1"/>
</dbReference>
<dbReference type="GO" id="GO:0017069">
    <property type="term" value="F:snRNA binding"/>
    <property type="evidence" value="ECO:0007669"/>
    <property type="project" value="TreeGrafter"/>
</dbReference>
<comment type="subcellular location">
    <subcellularLocation>
        <location evidence="1">Nucleus speckle</location>
    </subcellularLocation>
    <subcellularLocation>
        <location evidence="2">Nucleus</location>
        <location evidence="2">Nucleolus</location>
    </subcellularLocation>
</comment>
<evidence type="ECO:0000256" key="7">
    <source>
        <dbReference type="ARBA" id="ARBA00022833"/>
    </source>
</evidence>
<evidence type="ECO:0000256" key="8">
    <source>
        <dbReference type="ARBA" id="ARBA00022990"/>
    </source>
</evidence>
<evidence type="ECO:0000256" key="4">
    <source>
        <dbReference type="ARBA" id="ARBA00022553"/>
    </source>
</evidence>
<evidence type="ECO:0000256" key="6">
    <source>
        <dbReference type="ARBA" id="ARBA00022771"/>
    </source>
</evidence>
<evidence type="ECO:0000256" key="3">
    <source>
        <dbReference type="ARBA" id="ARBA00008372"/>
    </source>
</evidence>
<comment type="similarity">
    <text evidence="3">Belongs to the CAF1 family.</text>
</comment>
<comment type="function">
    <text evidence="10">Inhibits cell growth rate and cell cycle. Induces CDKN1A expression as well as TGF-beta expression. Mediates the inhibitory growth effect of EGR1. Involved in the maturation of snRNAs and snRNA 3'-tail processing.</text>
</comment>
<evidence type="ECO:0000256" key="10">
    <source>
        <dbReference type="ARBA" id="ARBA00057484"/>
    </source>
</evidence>
<evidence type="ECO:0000256" key="5">
    <source>
        <dbReference type="ARBA" id="ARBA00022723"/>
    </source>
</evidence>
<dbReference type="Proteomes" id="UP001347796">
    <property type="component" value="Unassembled WGS sequence"/>
</dbReference>
<feature type="zinc finger region" description="C3H1-type" evidence="13">
    <location>
        <begin position="281"/>
        <end position="309"/>
    </location>
</feature>
<dbReference type="GO" id="GO:0016607">
    <property type="term" value="C:nuclear speck"/>
    <property type="evidence" value="ECO:0007669"/>
    <property type="project" value="UniProtKB-SubCell"/>
</dbReference>
<organism evidence="16 17">
    <name type="scientific">Patella caerulea</name>
    <name type="common">Rayed Mediterranean limpet</name>
    <dbReference type="NCBI Taxonomy" id="87958"/>
    <lineage>
        <taxon>Eukaryota</taxon>
        <taxon>Metazoa</taxon>
        <taxon>Spiralia</taxon>
        <taxon>Lophotrochozoa</taxon>
        <taxon>Mollusca</taxon>
        <taxon>Gastropoda</taxon>
        <taxon>Patellogastropoda</taxon>
        <taxon>Patelloidea</taxon>
        <taxon>Patellidae</taxon>
        <taxon>Patella</taxon>
    </lineage>
</organism>
<evidence type="ECO:0000313" key="16">
    <source>
        <dbReference type="EMBL" id="KAK6179665.1"/>
    </source>
</evidence>
<evidence type="ECO:0000256" key="13">
    <source>
        <dbReference type="PROSITE-ProRule" id="PRU00723"/>
    </source>
</evidence>
<dbReference type="PANTHER" id="PTHR15092:SF37">
    <property type="entry name" value="TARGET OF EGR1 PROTEIN 1"/>
    <property type="match status" value="1"/>
</dbReference>
<comment type="subunit">
    <text evidence="11">Interacts with U1, U2, U4, U5 and U6 snRNAs.</text>
</comment>
<dbReference type="GO" id="GO:0015030">
    <property type="term" value="C:Cajal body"/>
    <property type="evidence" value="ECO:0007669"/>
    <property type="project" value="TreeGrafter"/>
</dbReference>
<evidence type="ECO:0000256" key="9">
    <source>
        <dbReference type="ARBA" id="ARBA00023242"/>
    </source>
</evidence>
<keyword evidence="7 13" id="KW-0862">Zinc</keyword>
<feature type="region of interest" description="Disordered" evidence="14">
    <location>
        <begin position="327"/>
        <end position="367"/>
    </location>
</feature>
<proteinExistence type="inferred from homology"/>
<dbReference type="GO" id="GO:0008270">
    <property type="term" value="F:zinc ion binding"/>
    <property type="evidence" value="ECO:0007669"/>
    <property type="project" value="UniProtKB-KW"/>
</dbReference>
<keyword evidence="17" id="KW-1185">Reference proteome</keyword>
<dbReference type="AlphaFoldDB" id="A0AAN8JN10"/>
<evidence type="ECO:0000256" key="12">
    <source>
        <dbReference type="ARBA" id="ARBA00071349"/>
    </source>
</evidence>
<dbReference type="Gene3D" id="3.30.420.10">
    <property type="entry name" value="Ribonuclease H-like superfamily/Ribonuclease H"/>
    <property type="match status" value="2"/>
</dbReference>
<name>A0AAN8JN10_PATCE</name>
<protein>
    <recommendedName>
        <fullName evidence="12">Target of EGR1 protein 1</fullName>
    </recommendedName>
</protein>
<feature type="domain" description="C3H1-type" evidence="15">
    <location>
        <begin position="281"/>
        <end position="309"/>
    </location>
</feature>
<feature type="compositionally biased region" description="Polar residues" evidence="14">
    <location>
        <begin position="454"/>
        <end position="482"/>
    </location>
</feature>
<feature type="region of interest" description="Disordered" evidence="14">
    <location>
        <begin position="388"/>
        <end position="483"/>
    </location>
</feature>
<keyword evidence="6 13" id="KW-0863">Zinc-finger</keyword>
<feature type="compositionally biased region" description="Polar residues" evidence="14">
    <location>
        <begin position="398"/>
        <end position="413"/>
    </location>
</feature>
<sequence length="565" mass="63636">MALFGKPVKVPVIDVNTDNIKEIWPSLCLAIKSATYIGVDTELSGLGDRKLLNAKCIEDRYTSLLAVAKSRSILSLGISCFKIKPNPDEKSKSKWYYYVQTFNIMVLCSENYIVEPASLKFLVDHSFDFNRQYATGVPYYRGNDKDNFLHNSPSVRGIFSLIVYSQVPLVFHNALVDLVFLYQNFYADLPNNFTSFVADLSEMFPTGLIDTKYITDFLERFEASYLEYVFMQCQRENLNHLSEMRQEVSFEFPNYPDAYKAVGYHYSGFTPREWSEAEIEKLRSSICLCFAAHGWCSKPRTCPLLHDVDLVISIDYLLSAKQRRSRKRNRNRKLKGNKSLKCEDDLQEDNDSMKNSDTESEVSAEISCDKGDNRDFSAVKKSKMNANCGGKEEINKNGLENGSNISLVPNSIEHTVDKTNSESDKSGPCDSSDHYKKCDNIQNGRTEETKGGASHSNDSASNVARSASQTSLNAEGLSSSRSGGHRAGFDAFMTGAILSVFIAKNSKNMDTDLELLKLSDFNVNQFINKMYLSGKDMPLIITKSSFSKVSNNHKVKLEKLKFFGL</sequence>
<evidence type="ECO:0000256" key="14">
    <source>
        <dbReference type="SAM" id="MobiDB-lite"/>
    </source>
</evidence>
<dbReference type="GO" id="GO:0000175">
    <property type="term" value="F:3'-5'-RNA exonuclease activity"/>
    <property type="evidence" value="ECO:0007669"/>
    <property type="project" value="TreeGrafter"/>
</dbReference>
<gene>
    <name evidence="16" type="ORF">SNE40_011974</name>
</gene>
<evidence type="ECO:0000259" key="15">
    <source>
        <dbReference type="PROSITE" id="PS50103"/>
    </source>
</evidence>
<dbReference type="InterPro" id="IPR012337">
    <property type="entry name" value="RNaseH-like_sf"/>
</dbReference>
<dbReference type="EMBL" id="JAZGQO010000008">
    <property type="protein sequence ID" value="KAK6179665.1"/>
    <property type="molecule type" value="Genomic_DNA"/>
</dbReference>
<evidence type="ECO:0000256" key="11">
    <source>
        <dbReference type="ARBA" id="ARBA00062362"/>
    </source>
</evidence>